<dbReference type="HAMAP" id="MF_01187">
    <property type="entry name" value="UPF0434"/>
    <property type="match status" value="1"/>
</dbReference>
<dbReference type="AlphaFoldDB" id="A0A397P499"/>
<name>A0A397P499_9SPHN</name>
<proteinExistence type="inferred from homology"/>
<dbReference type="EMBL" id="QXDC01000003">
    <property type="protein sequence ID" value="RIA44380.1"/>
    <property type="molecule type" value="Genomic_DNA"/>
</dbReference>
<protein>
    <recommendedName>
        <fullName evidence="1">UPF0434 protein DFR49_2624</fullName>
    </recommendedName>
</protein>
<dbReference type="RefSeq" id="WP_119036038.1">
    <property type="nucleotide sequence ID" value="NZ_QXDC01000003.1"/>
</dbReference>
<evidence type="ECO:0000256" key="1">
    <source>
        <dbReference type="HAMAP-Rule" id="MF_01187"/>
    </source>
</evidence>
<comment type="caution">
    <text evidence="2">The sequence shown here is derived from an EMBL/GenBank/DDBJ whole genome shotgun (WGS) entry which is preliminary data.</text>
</comment>
<dbReference type="PANTHER" id="PTHR33505:SF4">
    <property type="entry name" value="PROTEIN PREY, MITOCHONDRIAL"/>
    <property type="match status" value="1"/>
</dbReference>
<dbReference type="GO" id="GO:0005829">
    <property type="term" value="C:cytosol"/>
    <property type="evidence" value="ECO:0007669"/>
    <property type="project" value="TreeGrafter"/>
</dbReference>
<comment type="similarity">
    <text evidence="1">Belongs to the UPF0434 family.</text>
</comment>
<dbReference type="SUPFAM" id="SSF158997">
    <property type="entry name" value="Trm112p-like"/>
    <property type="match status" value="1"/>
</dbReference>
<dbReference type="OrthoDB" id="9812205at2"/>
<organism evidence="2 3">
    <name type="scientific">Hephaestia caeni</name>
    <dbReference type="NCBI Taxonomy" id="645617"/>
    <lineage>
        <taxon>Bacteria</taxon>
        <taxon>Pseudomonadati</taxon>
        <taxon>Pseudomonadota</taxon>
        <taxon>Alphaproteobacteria</taxon>
        <taxon>Sphingomonadales</taxon>
        <taxon>Sphingomonadaceae</taxon>
        <taxon>Hephaestia</taxon>
    </lineage>
</organism>
<dbReference type="Pfam" id="PF03966">
    <property type="entry name" value="Trm112p"/>
    <property type="match status" value="1"/>
</dbReference>
<accession>A0A397P499</accession>
<dbReference type="FunFam" id="2.20.25.10:FF:000002">
    <property type="entry name" value="UPF0434 protein YcaR"/>
    <property type="match status" value="1"/>
</dbReference>
<keyword evidence="3" id="KW-1185">Reference proteome</keyword>
<dbReference type="Gene3D" id="2.20.25.10">
    <property type="match status" value="1"/>
</dbReference>
<dbReference type="InterPro" id="IPR005651">
    <property type="entry name" value="Trm112-like"/>
</dbReference>
<gene>
    <name evidence="2" type="ORF">DFR49_2624</name>
</gene>
<dbReference type="Proteomes" id="UP000266568">
    <property type="component" value="Unassembled WGS sequence"/>
</dbReference>
<evidence type="ECO:0000313" key="2">
    <source>
        <dbReference type="EMBL" id="RIA44380.1"/>
    </source>
</evidence>
<sequence>MSGAIDPWLLSILVCPATRTPLRYDEARQELVSEEAGLAYPIRDGVPVLLIEEARRIEQ</sequence>
<evidence type="ECO:0000313" key="3">
    <source>
        <dbReference type="Proteomes" id="UP000266568"/>
    </source>
</evidence>
<reference evidence="2 3" key="1">
    <citation type="submission" date="2018-08" db="EMBL/GenBank/DDBJ databases">
        <title>Genomic Encyclopedia of Type Strains, Phase IV (KMG-IV): sequencing the most valuable type-strain genomes for metagenomic binning, comparative biology and taxonomic classification.</title>
        <authorList>
            <person name="Goeker M."/>
        </authorList>
    </citation>
    <scope>NUCLEOTIDE SEQUENCE [LARGE SCALE GENOMIC DNA]</scope>
    <source>
        <strain evidence="2 3">DSM 25527</strain>
    </source>
</reference>
<dbReference type="PANTHER" id="PTHR33505">
    <property type="entry name" value="ZGC:162634"/>
    <property type="match status" value="1"/>
</dbReference>